<keyword evidence="3" id="KW-1185">Reference proteome</keyword>
<feature type="compositionally biased region" description="Polar residues" evidence="1">
    <location>
        <begin position="1"/>
        <end position="10"/>
    </location>
</feature>
<evidence type="ECO:0000256" key="1">
    <source>
        <dbReference type="SAM" id="MobiDB-lite"/>
    </source>
</evidence>
<protein>
    <submittedName>
        <fullName evidence="2">Uncharacterized protein</fullName>
    </submittedName>
</protein>
<dbReference type="STRING" id="3821.A0A151RZS4"/>
<dbReference type="OrthoDB" id="1415806at2759"/>
<feature type="compositionally biased region" description="Gly residues" evidence="1">
    <location>
        <begin position="272"/>
        <end position="283"/>
    </location>
</feature>
<dbReference type="AlphaFoldDB" id="A0A151RZS4"/>
<accession>A0A151RZS4</accession>
<proteinExistence type="predicted"/>
<dbReference type="PANTHER" id="PTHR34567:SF3">
    <property type="entry name" value="FK506-BINDING-LIKE PROTEIN"/>
    <property type="match status" value="1"/>
</dbReference>
<reference evidence="2" key="1">
    <citation type="journal article" date="2012" name="Nat. Biotechnol.">
        <title>Draft genome sequence of pigeonpea (Cajanus cajan), an orphan legume crop of resource-poor farmers.</title>
        <authorList>
            <person name="Varshney R.K."/>
            <person name="Chen W."/>
            <person name="Li Y."/>
            <person name="Bharti A.K."/>
            <person name="Saxena R.K."/>
            <person name="Schlueter J.A."/>
            <person name="Donoghue M.T."/>
            <person name="Azam S."/>
            <person name="Fan G."/>
            <person name="Whaley A.M."/>
            <person name="Farmer A.D."/>
            <person name="Sheridan J."/>
            <person name="Iwata A."/>
            <person name="Tuteja R."/>
            <person name="Penmetsa R.V."/>
            <person name="Wu W."/>
            <person name="Upadhyaya H.D."/>
            <person name="Yang S.P."/>
            <person name="Shah T."/>
            <person name="Saxena K.B."/>
            <person name="Michael T."/>
            <person name="McCombie W.R."/>
            <person name="Yang B."/>
            <person name="Zhang G."/>
            <person name="Yang H."/>
            <person name="Wang J."/>
            <person name="Spillane C."/>
            <person name="Cook D.R."/>
            <person name="May G.D."/>
            <person name="Xu X."/>
            <person name="Jackson S.A."/>
        </authorList>
    </citation>
    <scope>NUCLEOTIDE SEQUENCE [LARGE SCALE GENOMIC DNA]</scope>
</reference>
<sequence length="299" mass="34334">MANWRKQQGQSHHHVGHWRSPSYNRKPPLGNWQSTVPAWEKKFCSSIGSVPWRKLVESKRYMHLFEHIVNWDDTAGKEAFDNAKARYWAEINGLQCNLSLPDPDMYIDDVDWEARLDPELYEDLESEAKAPIEEVINEVVLLGGSLFVNEQRIPPTGWGDDEAEASKPFVPNTAFQVWHPNLHASNLVAESGQQQYYAPVDYSKGYEWQHFRNDPWRGNYREHYGRGRHGGNGNWGGTWEGYNRRRESMPWSNNAYNGNEYHNVNRGRRNYRGGGGGGGGGRRGNFVYVPKEVPSPAAM</sequence>
<evidence type="ECO:0000313" key="2">
    <source>
        <dbReference type="EMBL" id="KYP48004.1"/>
    </source>
</evidence>
<organism evidence="2 3">
    <name type="scientific">Cajanus cajan</name>
    <name type="common">Pigeon pea</name>
    <name type="synonym">Cajanus indicus</name>
    <dbReference type="NCBI Taxonomy" id="3821"/>
    <lineage>
        <taxon>Eukaryota</taxon>
        <taxon>Viridiplantae</taxon>
        <taxon>Streptophyta</taxon>
        <taxon>Embryophyta</taxon>
        <taxon>Tracheophyta</taxon>
        <taxon>Spermatophyta</taxon>
        <taxon>Magnoliopsida</taxon>
        <taxon>eudicotyledons</taxon>
        <taxon>Gunneridae</taxon>
        <taxon>Pentapetalae</taxon>
        <taxon>rosids</taxon>
        <taxon>fabids</taxon>
        <taxon>Fabales</taxon>
        <taxon>Fabaceae</taxon>
        <taxon>Papilionoideae</taxon>
        <taxon>50 kb inversion clade</taxon>
        <taxon>NPAAA clade</taxon>
        <taxon>indigoferoid/millettioid clade</taxon>
        <taxon>Phaseoleae</taxon>
        <taxon>Cajanus</taxon>
    </lineage>
</organism>
<dbReference type="OMA" id="GNCWNNS"/>
<evidence type="ECO:0000313" key="3">
    <source>
        <dbReference type="Proteomes" id="UP000075243"/>
    </source>
</evidence>
<name>A0A151RZS4_CAJCA</name>
<dbReference type="EMBL" id="KQ483511">
    <property type="protein sequence ID" value="KYP48004.1"/>
    <property type="molecule type" value="Genomic_DNA"/>
</dbReference>
<gene>
    <name evidence="2" type="ORF">KK1_030363</name>
</gene>
<feature type="region of interest" description="Disordered" evidence="1">
    <location>
        <begin position="267"/>
        <end position="299"/>
    </location>
</feature>
<dbReference type="PANTHER" id="PTHR34567">
    <property type="entry name" value="FK506-BINDING-LIKE PROTEIN"/>
    <property type="match status" value="1"/>
</dbReference>
<feature type="region of interest" description="Disordered" evidence="1">
    <location>
        <begin position="1"/>
        <end position="22"/>
    </location>
</feature>
<dbReference type="Proteomes" id="UP000075243">
    <property type="component" value="Unassembled WGS sequence"/>
</dbReference>
<dbReference type="Gramene" id="C.cajan_31381.t">
    <property type="protein sequence ID" value="C.cajan_31381.t"/>
    <property type="gene ID" value="C.cajan_31381"/>
</dbReference>